<dbReference type="GO" id="GO:0032259">
    <property type="term" value="P:methylation"/>
    <property type="evidence" value="ECO:0007669"/>
    <property type="project" value="UniProtKB-KW"/>
</dbReference>
<keyword evidence="5" id="KW-0438">Lignin biosynthesis</keyword>
<dbReference type="PANTHER" id="PTHR10509">
    <property type="entry name" value="O-METHYLTRANSFERASE-RELATED"/>
    <property type="match status" value="1"/>
</dbReference>
<accession>A0ABC8U5P8</accession>
<evidence type="ECO:0000256" key="6">
    <source>
        <dbReference type="ARBA" id="ARBA00023453"/>
    </source>
</evidence>
<evidence type="ECO:0000313" key="8">
    <source>
        <dbReference type="Proteomes" id="UP001642360"/>
    </source>
</evidence>
<dbReference type="SUPFAM" id="SSF53335">
    <property type="entry name" value="S-adenosyl-L-methionine-dependent methyltransferases"/>
    <property type="match status" value="1"/>
</dbReference>
<dbReference type="InterPro" id="IPR050362">
    <property type="entry name" value="Cation-dep_OMT"/>
</dbReference>
<keyword evidence="1" id="KW-0489">Methyltransferase</keyword>
<evidence type="ECO:0000256" key="2">
    <source>
        <dbReference type="ARBA" id="ARBA00022679"/>
    </source>
</evidence>
<sequence>MNVPPDEGLLLSLLLKIMNAKRTLEIGVFTGYSLLTTAFALPADSQIVAIDPDHREAYEVGLPFIQKAGVEHKINFIQSDALSALHGMQSNGESAEMFDFVFVDADKPNYIKYHEQVIKLVKVGGVIAYDNTLYRGFVASPEKEVPEQFQVGRKVIRDLNTLLASDPRVEISLVPIGDGLTLCRRIV</sequence>
<dbReference type="InterPro" id="IPR029063">
    <property type="entry name" value="SAM-dependent_MTases_sf"/>
</dbReference>
<dbReference type="Pfam" id="PF01596">
    <property type="entry name" value="Methyltransf_3"/>
    <property type="match status" value="1"/>
</dbReference>
<dbReference type="PROSITE" id="PS51682">
    <property type="entry name" value="SAM_OMT_I"/>
    <property type="match status" value="1"/>
</dbReference>
<dbReference type="PANTHER" id="PTHR10509:SF34">
    <property type="entry name" value="TAPETUM-SPECIFIC METHYLTRANSFERASE 1"/>
    <property type="match status" value="1"/>
</dbReference>
<evidence type="ECO:0000256" key="1">
    <source>
        <dbReference type="ARBA" id="ARBA00022603"/>
    </source>
</evidence>
<keyword evidence="2" id="KW-0808">Transferase</keyword>
<dbReference type="GO" id="GO:0008168">
    <property type="term" value="F:methyltransferase activity"/>
    <property type="evidence" value="ECO:0007669"/>
    <property type="project" value="UniProtKB-KW"/>
</dbReference>
<protein>
    <recommendedName>
        <fullName evidence="9">Caffeoyl-CoA O-methyltransferase</fullName>
    </recommendedName>
</protein>
<dbReference type="EMBL" id="CAUOFW020006958">
    <property type="protein sequence ID" value="CAK9177079.1"/>
    <property type="molecule type" value="Genomic_DNA"/>
</dbReference>
<keyword evidence="3" id="KW-0949">S-adenosyl-L-methionine</keyword>
<organism evidence="7 8">
    <name type="scientific">Ilex paraguariensis</name>
    <name type="common">yerba mate</name>
    <dbReference type="NCBI Taxonomy" id="185542"/>
    <lineage>
        <taxon>Eukaryota</taxon>
        <taxon>Viridiplantae</taxon>
        <taxon>Streptophyta</taxon>
        <taxon>Embryophyta</taxon>
        <taxon>Tracheophyta</taxon>
        <taxon>Spermatophyta</taxon>
        <taxon>Magnoliopsida</taxon>
        <taxon>eudicotyledons</taxon>
        <taxon>Gunneridae</taxon>
        <taxon>Pentapetalae</taxon>
        <taxon>asterids</taxon>
        <taxon>campanulids</taxon>
        <taxon>Aquifoliales</taxon>
        <taxon>Aquifoliaceae</taxon>
        <taxon>Ilex</taxon>
    </lineage>
</organism>
<keyword evidence="8" id="KW-1185">Reference proteome</keyword>
<dbReference type="GO" id="GO:0046872">
    <property type="term" value="F:metal ion binding"/>
    <property type="evidence" value="ECO:0007669"/>
    <property type="project" value="UniProtKB-KW"/>
</dbReference>
<evidence type="ECO:0000256" key="5">
    <source>
        <dbReference type="ARBA" id="ARBA00022733"/>
    </source>
</evidence>
<dbReference type="Proteomes" id="UP001642360">
    <property type="component" value="Unassembled WGS sequence"/>
</dbReference>
<proteinExistence type="inferred from homology"/>
<evidence type="ECO:0000313" key="7">
    <source>
        <dbReference type="EMBL" id="CAK9177079.1"/>
    </source>
</evidence>
<evidence type="ECO:0008006" key="9">
    <source>
        <dbReference type="Google" id="ProtNLM"/>
    </source>
</evidence>
<dbReference type="InterPro" id="IPR002935">
    <property type="entry name" value="SAM_O-MeTrfase"/>
</dbReference>
<dbReference type="AlphaFoldDB" id="A0ABC8U5P8"/>
<dbReference type="GO" id="GO:0009809">
    <property type="term" value="P:lignin biosynthetic process"/>
    <property type="evidence" value="ECO:0007669"/>
    <property type="project" value="UniProtKB-KW"/>
</dbReference>
<comment type="caution">
    <text evidence="7">The sequence shown here is derived from an EMBL/GenBank/DDBJ whole genome shotgun (WGS) entry which is preliminary data.</text>
</comment>
<dbReference type="CDD" id="cd02440">
    <property type="entry name" value="AdoMet_MTases"/>
    <property type="match status" value="1"/>
</dbReference>
<evidence type="ECO:0000256" key="4">
    <source>
        <dbReference type="ARBA" id="ARBA00022723"/>
    </source>
</evidence>
<gene>
    <name evidence="7" type="ORF">ILEXP_LOCUS46945</name>
</gene>
<dbReference type="Gene3D" id="3.40.50.150">
    <property type="entry name" value="Vaccinia Virus protein VP39"/>
    <property type="match status" value="1"/>
</dbReference>
<name>A0ABC8U5P8_9AQUA</name>
<comment type="similarity">
    <text evidence="6">Belongs to the class I-like SAM-binding methyltransferase superfamily. Cation-dependent O-methyltransferase family.</text>
</comment>
<reference evidence="7 8" key="1">
    <citation type="submission" date="2024-02" db="EMBL/GenBank/DDBJ databases">
        <authorList>
            <person name="Vignale AGUSTIN F."/>
            <person name="Sosa J E."/>
            <person name="Modenutti C."/>
        </authorList>
    </citation>
    <scope>NUCLEOTIDE SEQUENCE [LARGE SCALE GENOMIC DNA]</scope>
</reference>
<evidence type="ECO:0000256" key="3">
    <source>
        <dbReference type="ARBA" id="ARBA00022691"/>
    </source>
</evidence>
<keyword evidence="4" id="KW-0479">Metal-binding</keyword>